<dbReference type="Proteomes" id="UP001500363">
    <property type="component" value="Unassembled WGS sequence"/>
</dbReference>
<reference evidence="1 2" key="1">
    <citation type="journal article" date="2019" name="Int. J. Syst. Evol. Microbiol.">
        <title>The Global Catalogue of Microorganisms (GCM) 10K type strain sequencing project: providing services to taxonomists for standard genome sequencing and annotation.</title>
        <authorList>
            <consortium name="The Broad Institute Genomics Platform"/>
            <consortium name="The Broad Institute Genome Sequencing Center for Infectious Disease"/>
            <person name="Wu L."/>
            <person name="Ma J."/>
        </authorList>
    </citation>
    <scope>NUCLEOTIDE SEQUENCE [LARGE SCALE GENOMIC DNA]</scope>
    <source>
        <strain evidence="1 2">JCM 14303</strain>
    </source>
</reference>
<sequence>MLTLVSEVCRGLATRGEVVLVQNVTPVRWAARAGRGSLAWTVPMPEVDPLAWAVVGAVRGGTGIGR</sequence>
<dbReference type="EMBL" id="BAAANC010000001">
    <property type="protein sequence ID" value="GAA1511378.1"/>
    <property type="molecule type" value="Genomic_DNA"/>
</dbReference>
<organism evidence="1 2">
    <name type="scientific">Kribbella lupini</name>
    <dbReference type="NCBI Taxonomy" id="291602"/>
    <lineage>
        <taxon>Bacteria</taxon>
        <taxon>Bacillati</taxon>
        <taxon>Actinomycetota</taxon>
        <taxon>Actinomycetes</taxon>
        <taxon>Propionibacteriales</taxon>
        <taxon>Kribbellaceae</taxon>
        <taxon>Kribbella</taxon>
    </lineage>
</organism>
<evidence type="ECO:0000313" key="1">
    <source>
        <dbReference type="EMBL" id="GAA1511378.1"/>
    </source>
</evidence>
<comment type="caution">
    <text evidence="1">The sequence shown here is derived from an EMBL/GenBank/DDBJ whole genome shotgun (WGS) entry which is preliminary data.</text>
</comment>
<accession>A0ABN2A5A3</accession>
<gene>
    <name evidence="1" type="ORF">GCM10009741_05850</name>
</gene>
<protein>
    <submittedName>
        <fullName evidence="1">Uncharacterized protein</fullName>
    </submittedName>
</protein>
<evidence type="ECO:0000313" key="2">
    <source>
        <dbReference type="Proteomes" id="UP001500363"/>
    </source>
</evidence>
<proteinExistence type="predicted"/>
<name>A0ABN2A5A3_9ACTN</name>
<keyword evidence="2" id="KW-1185">Reference proteome</keyword>